<dbReference type="Proteomes" id="UP000034832">
    <property type="component" value="Unassembled WGS sequence"/>
</dbReference>
<dbReference type="NCBIfam" id="TIGR02118">
    <property type="entry name" value="EthD family reductase"/>
    <property type="match status" value="1"/>
</dbReference>
<dbReference type="InterPro" id="IPR011008">
    <property type="entry name" value="Dimeric_a/b-barrel"/>
</dbReference>
<dbReference type="PANTHER" id="PTHR40260">
    <property type="entry name" value="BLR8190 PROTEIN"/>
    <property type="match status" value="1"/>
</dbReference>
<organism evidence="2 3">
    <name type="scientific">Afipia massiliensis</name>
    <dbReference type="NCBI Taxonomy" id="211460"/>
    <lineage>
        <taxon>Bacteria</taxon>
        <taxon>Pseudomonadati</taxon>
        <taxon>Pseudomonadota</taxon>
        <taxon>Alphaproteobacteria</taxon>
        <taxon>Hyphomicrobiales</taxon>
        <taxon>Nitrobacteraceae</taxon>
        <taxon>Afipia</taxon>
    </lineage>
</organism>
<name>A0A4U6BRN8_9BRAD</name>
<dbReference type="RefSeq" id="WP_046829415.1">
    <property type="nucleotide sequence ID" value="NZ_LBIA02000001.1"/>
</dbReference>
<keyword evidence="3" id="KW-1185">Reference proteome</keyword>
<evidence type="ECO:0000313" key="3">
    <source>
        <dbReference type="Proteomes" id="UP000034832"/>
    </source>
</evidence>
<evidence type="ECO:0000259" key="1">
    <source>
        <dbReference type="Pfam" id="PF07110"/>
    </source>
</evidence>
<dbReference type="AlphaFoldDB" id="A0A4U6BRN8"/>
<dbReference type="EMBL" id="LBIA02000001">
    <property type="protein sequence ID" value="TKT73192.1"/>
    <property type="molecule type" value="Genomic_DNA"/>
</dbReference>
<dbReference type="PANTHER" id="PTHR40260:SF2">
    <property type="entry name" value="BLR8190 PROTEIN"/>
    <property type="match status" value="1"/>
</dbReference>
<dbReference type="STRING" id="211460.YH63_00905"/>
<evidence type="ECO:0000313" key="2">
    <source>
        <dbReference type="EMBL" id="TKT73192.1"/>
    </source>
</evidence>
<reference evidence="2" key="1">
    <citation type="submission" date="2019-04" db="EMBL/GenBank/DDBJ databases">
        <title>Whole genome sequencing of cave bacteria.</title>
        <authorList>
            <person name="Gan H.M."/>
            <person name="Barton H."/>
            <person name="Savka M.A."/>
        </authorList>
    </citation>
    <scope>NUCLEOTIDE SEQUENCE [LARGE SCALE GENOMIC DNA]</scope>
    <source>
        <strain evidence="2">LC387</strain>
    </source>
</reference>
<gene>
    <name evidence="2" type="ORF">YH63_018150</name>
</gene>
<comment type="caution">
    <text evidence="2">The sequence shown here is derived from an EMBL/GenBank/DDBJ whole genome shotgun (WGS) entry which is preliminary data.</text>
</comment>
<accession>A0A4U6BRN8</accession>
<dbReference type="SUPFAM" id="SSF54909">
    <property type="entry name" value="Dimeric alpha+beta barrel"/>
    <property type="match status" value="1"/>
</dbReference>
<proteinExistence type="predicted"/>
<dbReference type="Pfam" id="PF07110">
    <property type="entry name" value="EthD"/>
    <property type="match status" value="1"/>
</dbReference>
<dbReference type="OrthoDB" id="5343971at2"/>
<feature type="domain" description="EthD" evidence="1">
    <location>
        <begin position="12"/>
        <end position="88"/>
    </location>
</feature>
<sequence>MILVTVMYPVGEAFDTDYYLKTHMPLVKDRWGPLGLKNAQAIKGVAKPDGSAPDYQMSALLTFGSMDDFKAAGKAHGKEIFADIPNFTKAQAVVQINDVVF</sequence>
<protein>
    <submittedName>
        <fullName evidence="2">EthD family reductase</fullName>
    </submittedName>
</protein>
<dbReference type="GO" id="GO:0016491">
    <property type="term" value="F:oxidoreductase activity"/>
    <property type="evidence" value="ECO:0007669"/>
    <property type="project" value="InterPro"/>
</dbReference>
<dbReference type="InterPro" id="IPR009799">
    <property type="entry name" value="EthD_dom"/>
</dbReference>
<dbReference type="Gene3D" id="3.30.70.100">
    <property type="match status" value="1"/>
</dbReference>